<dbReference type="InterPro" id="IPR045000">
    <property type="entry name" value="TR"/>
</dbReference>
<evidence type="ECO:0000256" key="8">
    <source>
        <dbReference type="SAM" id="Phobius"/>
    </source>
</evidence>
<dbReference type="SUPFAM" id="SSF51735">
    <property type="entry name" value="NAD(P)-binding Rossmann-fold domains"/>
    <property type="match status" value="1"/>
</dbReference>
<evidence type="ECO:0000313" key="9">
    <source>
        <dbReference type="EMBL" id="KAF2567465.1"/>
    </source>
</evidence>
<organism evidence="9 10">
    <name type="scientific">Brassica cretica</name>
    <name type="common">Mustard</name>
    <dbReference type="NCBI Taxonomy" id="69181"/>
    <lineage>
        <taxon>Eukaryota</taxon>
        <taxon>Viridiplantae</taxon>
        <taxon>Streptophyta</taxon>
        <taxon>Embryophyta</taxon>
        <taxon>Tracheophyta</taxon>
        <taxon>Spermatophyta</taxon>
        <taxon>Magnoliopsida</taxon>
        <taxon>eudicotyledons</taxon>
        <taxon>Gunneridae</taxon>
        <taxon>Pentapetalae</taxon>
        <taxon>rosids</taxon>
        <taxon>malvids</taxon>
        <taxon>Brassicales</taxon>
        <taxon>Brassicaceae</taxon>
        <taxon>Brassiceae</taxon>
        <taxon>Brassica</taxon>
    </lineage>
</organism>
<reference evidence="9" key="1">
    <citation type="submission" date="2019-12" db="EMBL/GenBank/DDBJ databases">
        <title>Genome sequencing and annotation of Brassica cretica.</title>
        <authorList>
            <person name="Studholme D.J."/>
            <person name="Sarris P.F."/>
        </authorList>
    </citation>
    <scope>NUCLEOTIDE SEQUENCE</scope>
    <source>
        <strain evidence="9">PFS-001/15</strain>
        <tissue evidence="9">Leaf</tissue>
    </source>
</reference>
<evidence type="ECO:0000256" key="7">
    <source>
        <dbReference type="SAM" id="MobiDB-lite"/>
    </source>
</evidence>
<evidence type="ECO:0000313" key="10">
    <source>
        <dbReference type="Proteomes" id="UP000712281"/>
    </source>
</evidence>
<dbReference type="PANTHER" id="PTHR42898">
    <property type="entry name" value="TROPINONE REDUCTASE"/>
    <property type="match status" value="1"/>
</dbReference>
<gene>
    <name evidence="9" type="ORF">F2Q68_00024916</name>
</gene>
<name>A0A8S9IDI0_BRACR</name>
<accession>A0A8S9IDI0</accession>
<keyword evidence="5" id="KW-0560">Oxidoreductase</keyword>
<sequence length="346" mass="39035">MYKKYKRIYIVIVVIEDSVTHENLSEHYSFTRKPQHHQLAAISLGETLKHHKLAKKSFTGALNQLARNLACEWAKDSIRANAVAPSAIKTSLSQQYLDDVSFKEEFFGRTPLGRAGEPNEVASLVVFLCLPAASYITGQTICVDGGLTMSACEDNIDDDQPGEGHESQAGGKKRPASERSSTELSPPTKKKQVHRAEVWQHFIQREDDPSIANCRYCGGDSSGVVTAVKYDATLFRRSVNEMIVLNELPFAFVESEGFRHFLKMRPQSQGDSSAGNNSENVEHETCNMFDISDDDEEYEGRDYLYSVRESERLWNYQDKLRIRGWSVRVSVVMACPFLALVLCFWT</sequence>
<evidence type="ECO:0000256" key="1">
    <source>
        <dbReference type="ARBA" id="ARBA00004229"/>
    </source>
</evidence>
<evidence type="ECO:0000256" key="2">
    <source>
        <dbReference type="ARBA" id="ARBA00022528"/>
    </source>
</evidence>
<keyword evidence="3" id="KW-0934">Plastid</keyword>
<dbReference type="InterPro" id="IPR036291">
    <property type="entry name" value="NAD(P)-bd_dom_sf"/>
</dbReference>
<comment type="subcellular location">
    <subcellularLocation>
        <location evidence="1">Plastid</location>
        <location evidence="1">Chloroplast</location>
    </subcellularLocation>
</comment>
<dbReference type="Proteomes" id="UP000712281">
    <property type="component" value="Unassembled WGS sequence"/>
</dbReference>
<evidence type="ECO:0000256" key="3">
    <source>
        <dbReference type="ARBA" id="ARBA00022640"/>
    </source>
</evidence>
<keyword evidence="8" id="KW-1133">Transmembrane helix</keyword>
<feature type="transmembrane region" description="Helical" evidence="8">
    <location>
        <begin position="325"/>
        <end position="345"/>
    </location>
</feature>
<protein>
    <submittedName>
        <fullName evidence="9">Uncharacterized protein</fullName>
    </submittedName>
</protein>
<keyword evidence="8" id="KW-0472">Membrane</keyword>
<dbReference type="AlphaFoldDB" id="A0A8S9IDI0"/>
<dbReference type="Gene3D" id="3.40.50.720">
    <property type="entry name" value="NAD(P)-binding Rossmann-like Domain"/>
    <property type="match status" value="1"/>
</dbReference>
<dbReference type="PANTHER" id="PTHR42898:SF59">
    <property type="entry name" value="3-OXOACYL-[ACYL-CARRIER-PROTEIN] REDUCTASE"/>
    <property type="match status" value="1"/>
</dbReference>
<keyword evidence="2" id="KW-0150">Chloroplast</keyword>
<dbReference type="GO" id="GO:0016491">
    <property type="term" value="F:oxidoreductase activity"/>
    <property type="evidence" value="ECO:0007669"/>
    <property type="project" value="UniProtKB-KW"/>
</dbReference>
<evidence type="ECO:0000256" key="6">
    <source>
        <dbReference type="ARBA" id="ARBA00025714"/>
    </source>
</evidence>
<comment type="caution">
    <text evidence="9">The sequence shown here is derived from an EMBL/GenBank/DDBJ whole genome shotgun (WGS) entry which is preliminary data.</text>
</comment>
<dbReference type="EMBL" id="QGKW02001911">
    <property type="protein sequence ID" value="KAF2567465.1"/>
    <property type="molecule type" value="Genomic_DNA"/>
</dbReference>
<feature type="region of interest" description="Disordered" evidence="7">
    <location>
        <begin position="154"/>
        <end position="195"/>
    </location>
</feature>
<evidence type="ECO:0000256" key="5">
    <source>
        <dbReference type="ARBA" id="ARBA00023002"/>
    </source>
</evidence>
<dbReference type="InterPro" id="IPR002347">
    <property type="entry name" value="SDR_fam"/>
</dbReference>
<keyword evidence="4" id="KW-0521">NADP</keyword>
<dbReference type="Pfam" id="PF13561">
    <property type="entry name" value="adh_short_C2"/>
    <property type="match status" value="1"/>
</dbReference>
<evidence type="ECO:0000256" key="4">
    <source>
        <dbReference type="ARBA" id="ARBA00022857"/>
    </source>
</evidence>
<proteinExistence type="inferred from homology"/>
<dbReference type="PRINTS" id="PR00081">
    <property type="entry name" value="GDHRDH"/>
</dbReference>
<keyword evidence="8" id="KW-0812">Transmembrane</keyword>
<dbReference type="GO" id="GO:0009507">
    <property type="term" value="C:chloroplast"/>
    <property type="evidence" value="ECO:0007669"/>
    <property type="project" value="UniProtKB-SubCell"/>
</dbReference>
<comment type="similarity">
    <text evidence="6">Belongs to the short-chain dehydrogenases/reductases (SDR) family. SDR65C subfamily.</text>
</comment>